<dbReference type="InterPro" id="IPR029033">
    <property type="entry name" value="His_PPase_superfam"/>
</dbReference>
<dbReference type="Proteomes" id="UP001595957">
    <property type="component" value="Unassembled WGS sequence"/>
</dbReference>
<evidence type="ECO:0000256" key="5">
    <source>
        <dbReference type="ARBA" id="ARBA00023235"/>
    </source>
</evidence>
<dbReference type="RefSeq" id="WP_380801851.1">
    <property type="nucleotide sequence ID" value="NZ_JBHSFZ010000001.1"/>
</dbReference>
<comment type="similarity">
    <text evidence="1">Belongs to the phosphoglycerate mutase family. BPG-dependent PGAM subfamily.</text>
</comment>
<name>A0ABV9ETR5_9SPHN</name>
<evidence type="ECO:0000256" key="4">
    <source>
        <dbReference type="ARBA" id="ARBA00023152"/>
    </source>
</evidence>
<gene>
    <name evidence="6" type="ORF">ACFO3E_01185</name>
</gene>
<keyword evidence="5" id="KW-0413">Isomerase</keyword>
<accession>A0ABV9ETR5</accession>
<evidence type="ECO:0000256" key="1">
    <source>
        <dbReference type="ARBA" id="ARBA00006717"/>
    </source>
</evidence>
<dbReference type="Pfam" id="PF00300">
    <property type="entry name" value="His_Phos_1"/>
    <property type="match status" value="1"/>
</dbReference>
<dbReference type="Gene3D" id="3.40.50.1240">
    <property type="entry name" value="Phosphoglycerate mutase-like"/>
    <property type="match status" value="1"/>
</dbReference>
<proteinExistence type="inferred from homology"/>
<protein>
    <recommendedName>
        <fullName evidence="2">phosphoglycerate mutase (2,3-diphosphoglycerate-dependent)</fullName>
        <ecNumber evidence="2">5.4.2.11</ecNumber>
    </recommendedName>
</protein>
<reference evidence="7" key="1">
    <citation type="journal article" date="2019" name="Int. J. Syst. Evol. Microbiol.">
        <title>The Global Catalogue of Microorganisms (GCM) 10K type strain sequencing project: providing services to taxonomists for standard genome sequencing and annotation.</title>
        <authorList>
            <consortium name="The Broad Institute Genomics Platform"/>
            <consortium name="The Broad Institute Genome Sequencing Center for Infectious Disease"/>
            <person name="Wu L."/>
            <person name="Ma J."/>
        </authorList>
    </citation>
    <scope>NUCLEOTIDE SEQUENCE [LARGE SCALE GENOMIC DNA]</scope>
    <source>
        <strain evidence="7">NBRC 103632</strain>
    </source>
</reference>
<dbReference type="InterPro" id="IPR005952">
    <property type="entry name" value="Phosphogly_mut1"/>
</dbReference>
<dbReference type="PROSITE" id="PS00175">
    <property type="entry name" value="PG_MUTASE"/>
    <property type="match status" value="1"/>
</dbReference>
<evidence type="ECO:0000313" key="6">
    <source>
        <dbReference type="EMBL" id="MFC4592812.1"/>
    </source>
</evidence>
<dbReference type="EMBL" id="JBHSFZ010000001">
    <property type="protein sequence ID" value="MFC4592812.1"/>
    <property type="molecule type" value="Genomic_DNA"/>
</dbReference>
<keyword evidence="4" id="KW-0324">Glycolysis</keyword>
<dbReference type="CDD" id="cd07067">
    <property type="entry name" value="HP_PGM_like"/>
    <property type="match status" value="1"/>
</dbReference>
<keyword evidence="3" id="KW-0312">Gluconeogenesis</keyword>
<evidence type="ECO:0000313" key="7">
    <source>
        <dbReference type="Proteomes" id="UP001595957"/>
    </source>
</evidence>
<keyword evidence="7" id="KW-1185">Reference proteome</keyword>
<dbReference type="PANTHER" id="PTHR11931">
    <property type="entry name" value="PHOSPHOGLYCERATE MUTASE"/>
    <property type="match status" value="1"/>
</dbReference>
<evidence type="ECO:0000256" key="3">
    <source>
        <dbReference type="ARBA" id="ARBA00022432"/>
    </source>
</evidence>
<dbReference type="EC" id="5.4.2.11" evidence="2"/>
<sequence length="266" mass="29539">MPRQTRKAEDHVASLHWPSQLIIVRHGQSAGNVARDAATEAQADRIALSVRDADVPLSALGREQAQALGHWFASAAEDHRPEILLSSPYLRAFQTAQVFREAGGARSDEPICFDERLREKEFGILDGLTTSGIRNLEAAQFEFRQMLGKFYHRPPGGESWCDVILRLRSVMDTISLHYAGRRVMIFTHQVVVLCLRYIIEGLNEAEILAIDRAGDVANCAITDYVYDPSQGRDGGLVLRRYNVTAPMEEEATPVTREPDAIAGARG</sequence>
<evidence type="ECO:0000256" key="2">
    <source>
        <dbReference type="ARBA" id="ARBA00012028"/>
    </source>
</evidence>
<dbReference type="SMART" id="SM00855">
    <property type="entry name" value="PGAM"/>
    <property type="match status" value="1"/>
</dbReference>
<dbReference type="InterPro" id="IPR013078">
    <property type="entry name" value="His_Pase_superF_clade-1"/>
</dbReference>
<dbReference type="InterPro" id="IPR001345">
    <property type="entry name" value="PG/BPGM_mutase_AS"/>
</dbReference>
<organism evidence="6 7">
    <name type="scientific">Sphingobium tyrosinilyticum</name>
    <dbReference type="NCBI Taxonomy" id="2715436"/>
    <lineage>
        <taxon>Bacteria</taxon>
        <taxon>Pseudomonadati</taxon>
        <taxon>Pseudomonadota</taxon>
        <taxon>Alphaproteobacteria</taxon>
        <taxon>Sphingomonadales</taxon>
        <taxon>Sphingomonadaceae</taxon>
        <taxon>Sphingobium</taxon>
    </lineage>
</organism>
<comment type="caution">
    <text evidence="6">The sequence shown here is derived from an EMBL/GenBank/DDBJ whole genome shotgun (WGS) entry which is preliminary data.</text>
</comment>
<dbReference type="SUPFAM" id="SSF53254">
    <property type="entry name" value="Phosphoglycerate mutase-like"/>
    <property type="match status" value="1"/>
</dbReference>